<gene>
    <name evidence="1" type="ORF">GCM10011487_65340</name>
</gene>
<evidence type="ECO:0000313" key="1">
    <source>
        <dbReference type="EMBL" id="GFE84534.1"/>
    </source>
</evidence>
<name>A0A829YM72_9GAMM</name>
<dbReference type="Proteomes" id="UP000445000">
    <property type="component" value="Unassembled WGS sequence"/>
</dbReference>
<accession>A0A829YM72</accession>
<dbReference type="AlphaFoldDB" id="A0A829YM72"/>
<dbReference type="Pfam" id="PF09839">
    <property type="entry name" value="DUF2066"/>
    <property type="match status" value="1"/>
</dbReference>
<reference evidence="2" key="1">
    <citation type="submission" date="2020-01" db="EMBL/GenBank/DDBJ databases">
        <title>'Steroidobacter agaridevorans' sp. nov., agar-degrading bacteria isolated from rhizosphere soils.</title>
        <authorList>
            <person name="Ikenaga M."/>
            <person name="Kataoka M."/>
            <person name="Murouchi A."/>
            <person name="Katsuragi S."/>
            <person name="Sakai M."/>
        </authorList>
    </citation>
    <scope>NUCLEOTIDE SEQUENCE [LARGE SCALE GENOMIC DNA]</scope>
    <source>
        <strain evidence="2">YU21-B</strain>
    </source>
</reference>
<dbReference type="InterPro" id="IPR018642">
    <property type="entry name" value="DUF2066"/>
</dbReference>
<comment type="caution">
    <text evidence="1">The sequence shown here is derived from an EMBL/GenBank/DDBJ whole genome shotgun (WGS) entry which is preliminary data.</text>
</comment>
<evidence type="ECO:0008006" key="3">
    <source>
        <dbReference type="Google" id="ProtNLM"/>
    </source>
</evidence>
<dbReference type="EMBL" id="BLJN01000009">
    <property type="protein sequence ID" value="GFE84534.1"/>
    <property type="molecule type" value="Genomic_DNA"/>
</dbReference>
<proteinExistence type="predicted"/>
<organism evidence="1 2">
    <name type="scientific">Steroidobacter agaridevorans</name>
    <dbReference type="NCBI Taxonomy" id="2695856"/>
    <lineage>
        <taxon>Bacteria</taxon>
        <taxon>Pseudomonadati</taxon>
        <taxon>Pseudomonadota</taxon>
        <taxon>Gammaproteobacteria</taxon>
        <taxon>Steroidobacterales</taxon>
        <taxon>Steroidobacteraceae</taxon>
        <taxon>Steroidobacter</taxon>
    </lineage>
</organism>
<keyword evidence="2" id="KW-1185">Reference proteome</keyword>
<protein>
    <recommendedName>
        <fullName evidence="3">DUF2066 domain-containing protein</fullName>
    </recommendedName>
</protein>
<evidence type="ECO:0000313" key="2">
    <source>
        <dbReference type="Proteomes" id="UP000445000"/>
    </source>
</evidence>
<sequence length="307" mass="32730">MAWALVATALPVGAVTLGDLYETDQPVLNNARDAAFVDALKTVVVRVSGQRDAPARLGAALNDPRKYVQRFGFTVDNVLQVGFDSVSVDRLLQESGLPIWGRERPATLVLLNVIDPSGYSYWISGDQPNAQKDILEKVARERGLPLKWPAVAPQAIDETTALQEAERYGANAALLGRAQGGAVRWTLVSSEGSSLASGGMEEGVHLAADTFARVFAASGSSLGNVVVEVSGIGDLDAYASTLNYLEGMTLVRAVALEQVAGDTMRFKLAVRGDAATLRRAIALDSRLVSQDDGAAPMGERLSFRYRP</sequence>